<dbReference type="GO" id="GO:0004497">
    <property type="term" value="F:monooxygenase activity"/>
    <property type="evidence" value="ECO:0007669"/>
    <property type="project" value="UniProtKB-KW"/>
</dbReference>
<name>A0A3N6RFU9_9CYAN</name>
<dbReference type="PROSITE" id="PS51725">
    <property type="entry name" value="ABM"/>
    <property type="match status" value="1"/>
</dbReference>
<dbReference type="InterPro" id="IPR007138">
    <property type="entry name" value="ABM_dom"/>
</dbReference>
<dbReference type="PANTHER" id="PTHR33336:SF15">
    <property type="entry name" value="ABM DOMAIN-CONTAINING PROTEIN"/>
    <property type="match status" value="1"/>
</dbReference>
<keyword evidence="3" id="KW-1185">Reference proteome</keyword>
<dbReference type="InterPro" id="IPR011008">
    <property type="entry name" value="Dimeric_a/b-barrel"/>
</dbReference>
<dbReference type="PANTHER" id="PTHR33336">
    <property type="entry name" value="QUINOL MONOOXYGENASE YGIN-RELATED"/>
    <property type="match status" value="1"/>
</dbReference>
<dbReference type="RefSeq" id="WP_124144749.1">
    <property type="nucleotide sequence ID" value="NZ_CAWOKI010000036.1"/>
</dbReference>
<protein>
    <submittedName>
        <fullName evidence="2">Antibiotic biosynthesis monooxygenase</fullName>
    </submittedName>
</protein>
<keyword evidence="2" id="KW-0560">Oxidoreductase</keyword>
<comment type="caution">
    <text evidence="2">The sequence shown here is derived from an EMBL/GenBank/DDBJ whole genome shotgun (WGS) entry which is preliminary data.</text>
</comment>
<gene>
    <name evidence="2" type="ORF">D5R40_15130</name>
</gene>
<organism evidence="2 3">
    <name type="scientific">Okeania hirsuta</name>
    <dbReference type="NCBI Taxonomy" id="1458930"/>
    <lineage>
        <taxon>Bacteria</taxon>
        <taxon>Bacillati</taxon>
        <taxon>Cyanobacteriota</taxon>
        <taxon>Cyanophyceae</taxon>
        <taxon>Oscillatoriophycideae</taxon>
        <taxon>Oscillatoriales</taxon>
        <taxon>Microcoleaceae</taxon>
        <taxon>Okeania</taxon>
    </lineage>
</organism>
<evidence type="ECO:0000313" key="2">
    <source>
        <dbReference type="EMBL" id="RQH42193.1"/>
    </source>
</evidence>
<dbReference type="OrthoDB" id="9806189at2"/>
<dbReference type="AlphaFoldDB" id="A0A3N6RFU9"/>
<dbReference type="Pfam" id="PF03992">
    <property type="entry name" value="ABM"/>
    <property type="match status" value="1"/>
</dbReference>
<proteinExistence type="predicted"/>
<dbReference type="SUPFAM" id="SSF54909">
    <property type="entry name" value="Dimeric alpha+beta barrel"/>
    <property type="match status" value="1"/>
</dbReference>
<sequence length="110" mass="12904">MNQANEDKKFTLVLAGKYKIKPEKRERFLELAKPGIEETHKEAGNISYTLYEEFDNSNTFLYFEEWIDREALNSHLKQPYIAPLIEEISELLAEDAEVRVYDIDKLSFGL</sequence>
<dbReference type="EMBL" id="RCBY01000078">
    <property type="protein sequence ID" value="RQH42193.1"/>
    <property type="molecule type" value="Genomic_DNA"/>
</dbReference>
<feature type="domain" description="ABM" evidence="1">
    <location>
        <begin position="12"/>
        <end position="100"/>
    </location>
</feature>
<accession>A0A3N6RFU9</accession>
<evidence type="ECO:0000259" key="1">
    <source>
        <dbReference type="PROSITE" id="PS51725"/>
    </source>
</evidence>
<reference evidence="2 3" key="1">
    <citation type="journal article" date="2018" name="ACS Chem. Biol.">
        <title>Ketoreductase domain dysfunction expands chemodiversity: malyngamide biosynthesis in the cyanobacterium Okeania hirsuta.</title>
        <authorList>
            <person name="Moss N.A."/>
            <person name="Leao T."/>
            <person name="Rankin M."/>
            <person name="McCullough T.M."/>
            <person name="Qu P."/>
            <person name="Korobeynikov A."/>
            <person name="Smith J.L."/>
            <person name="Gerwick L."/>
            <person name="Gerwick W.H."/>
        </authorList>
    </citation>
    <scope>NUCLEOTIDE SEQUENCE [LARGE SCALE GENOMIC DNA]</scope>
    <source>
        <strain evidence="2 3">PAB10Feb10-1</strain>
    </source>
</reference>
<keyword evidence="2" id="KW-0503">Monooxygenase</keyword>
<evidence type="ECO:0000313" key="3">
    <source>
        <dbReference type="Proteomes" id="UP000269154"/>
    </source>
</evidence>
<dbReference type="Proteomes" id="UP000269154">
    <property type="component" value="Unassembled WGS sequence"/>
</dbReference>
<dbReference type="InterPro" id="IPR050744">
    <property type="entry name" value="AI-2_Isomerase_LsrG"/>
</dbReference>
<dbReference type="Gene3D" id="3.30.70.100">
    <property type="match status" value="1"/>
</dbReference>